<evidence type="ECO:0000313" key="2">
    <source>
        <dbReference type="EMBL" id="PTQ55761.1"/>
    </source>
</evidence>
<sequence length="142" mass="15780">MLSGKNMSHDEQAIKRLLETSKRIAVVGLSDKPERDSYRVAEYLLKAGYEIIPVNPRLSTWLGQKAVARLEDIEGPVDIVDVFRRGEETPPIAEKAVAIGAKALWLQLGIHNDETVRIAQEGGVNIVTNRCIKVEHSRLLKG</sequence>
<dbReference type="PANTHER" id="PTHR33303:SF2">
    <property type="entry name" value="COA-BINDING DOMAIN-CONTAINING PROTEIN"/>
    <property type="match status" value="1"/>
</dbReference>
<name>A0A2R6XZB7_9BACL</name>
<dbReference type="InterPro" id="IPR036291">
    <property type="entry name" value="NAD(P)-bd_dom_sf"/>
</dbReference>
<dbReference type="EMBL" id="PEBX01000075">
    <property type="protein sequence ID" value="PTQ55761.1"/>
    <property type="molecule type" value="Genomic_DNA"/>
</dbReference>
<dbReference type="AlphaFoldDB" id="A0A2R6XZB7"/>
<feature type="domain" description="CoA-binding" evidence="1">
    <location>
        <begin position="17"/>
        <end position="110"/>
    </location>
</feature>
<accession>A0A2R6XZB7</accession>
<evidence type="ECO:0000259" key="1">
    <source>
        <dbReference type="SMART" id="SM00881"/>
    </source>
</evidence>
<dbReference type="SMART" id="SM00881">
    <property type="entry name" value="CoA_binding"/>
    <property type="match status" value="1"/>
</dbReference>
<dbReference type="PANTHER" id="PTHR33303">
    <property type="entry name" value="CYTOPLASMIC PROTEIN-RELATED"/>
    <property type="match status" value="1"/>
</dbReference>
<evidence type="ECO:0000313" key="3">
    <source>
        <dbReference type="Proteomes" id="UP000244338"/>
    </source>
</evidence>
<protein>
    <submittedName>
        <fullName evidence="2">Succinyl-CoA synthetase</fullName>
    </submittedName>
</protein>
<dbReference type="InterPro" id="IPR003781">
    <property type="entry name" value="CoA-bd"/>
</dbReference>
<reference evidence="3" key="1">
    <citation type="journal article" date="2018" name="Sci. Rep.">
        <title>Lignite coal burning seam in the remote Altai Mountains harbors a hydrogen-driven thermophilic microbial community.</title>
        <authorList>
            <person name="Kadnikov V.V."/>
            <person name="Mardanov A.V."/>
            <person name="Ivasenko D.A."/>
            <person name="Antsiferov D.V."/>
            <person name="Beletsky A.V."/>
            <person name="Karnachuk O.V."/>
            <person name="Ravin N.V."/>
        </authorList>
    </citation>
    <scope>NUCLEOTIDE SEQUENCE [LARGE SCALE GENOMIC DNA]</scope>
</reference>
<dbReference type="Pfam" id="PF13380">
    <property type="entry name" value="CoA_binding_2"/>
    <property type="match status" value="1"/>
</dbReference>
<dbReference type="Proteomes" id="UP000244338">
    <property type="component" value="Unassembled WGS sequence"/>
</dbReference>
<organism evidence="2 3">
    <name type="scientific">Candidatus Carbonibacillus altaicus</name>
    <dbReference type="NCBI Taxonomy" id="2163959"/>
    <lineage>
        <taxon>Bacteria</taxon>
        <taxon>Bacillati</taxon>
        <taxon>Bacillota</taxon>
        <taxon>Bacilli</taxon>
        <taxon>Bacillales</taxon>
        <taxon>Candidatus Carbonibacillus</taxon>
    </lineage>
</organism>
<dbReference type="SUPFAM" id="SSF51735">
    <property type="entry name" value="NAD(P)-binding Rossmann-fold domains"/>
    <property type="match status" value="1"/>
</dbReference>
<gene>
    <name evidence="2" type="ORF">BSOLF_1494</name>
</gene>
<dbReference type="Gene3D" id="3.40.50.720">
    <property type="entry name" value="NAD(P)-binding Rossmann-like Domain"/>
    <property type="match status" value="1"/>
</dbReference>
<proteinExistence type="predicted"/>
<comment type="caution">
    <text evidence="2">The sequence shown here is derived from an EMBL/GenBank/DDBJ whole genome shotgun (WGS) entry which is preliminary data.</text>
</comment>